<dbReference type="Proteomes" id="UP000053789">
    <property type="component" value="Unassembled WGS sequence"/>
</dbReference>
<keyword evidence="2" id="KW-0560">Oxidoreductase</keyword>
<protein>
    <recommendedName>
        <fullName evidence="6">Oxidoreductase</fullName>
    </recommendedName>
</protein>
<dbReference type="RefSeq" id="XP_016617504.1">
    <property type="nucleotide sequence ID" value="XM_016766346.1"/>
</dbReference>
<reference evidence="4" key="1">
    <citation type="submission" date="2015-01" db="EMBL/GenBank/DDBJ databases">
        <title>The Genome Sequence of Cladophialophora bantiana CBS 173.52.</title>
        <authorList>
            <consortium name="The Broad Institute Genomics Platform"/>
            <person name="Cuomo C."/>
            <person name="de Hoog S."/>
            <person name="Gorbushina A."/>
            <person name="Stielow B."/>
            <person name="Teixiera M."/>
            <person name="Abouelleil A."/>
            <person name="Chapman S.B."/>
            <person name="Priest M."/>
            <person name="Young S.K."/>
            <person name="Wortman J."/>
            <person name="Nusbaum C."/>
            <person name="Birren B."/>
        </authorList>
    </citation>
    <scope>NUCLEOTIDE SEQUENCE [LARGE SCALE GENOMIC DNA]</scope>
    <source>
        <strain evidence="4">CBS 173.52</strain>
    </source>
</reference>
<keyword evidence="5" id="KW-1185">Reference proteome</keyword>
<dbReference type="PRINTS" id="PR00081">
    <property type="entry name" value="GDHRDH"/>
</dbReference>
<dbReference type="GeneID" id="27701546"/>
<dbReference type="GO" id="GO:0016491">
    <property type="term" value="F:oxidoreductase activity"/>
    <property type="evidence" value="ECO:0007669"/>
    <property type="project" value="UniProtKB-KW"/>
</dbReference>
<gene>
    <name evidence="4" type="ORF">Z519_08618</name>
</gene>
<evidence type="ECO:0000256" key="1">
    <source>
        <dbReference type="ARBA" id="ARBA00006484"/>
    </source>
</evidence>
<dbReference type="PANTHER" id="PTHR43115">
    <property type="entry name" value="DEHYDROGENASE/REDUCTASE SDR FAMILY MEMBER 11"/>
    <property type="match status" value="1"/>
</dbReference>
<dbReference type="EMBL" id="KN846992">
    <property type="protein sequence ID" value="KIW90835.1"/>
    <property type="molecule type" value="Genomic_DNA"/>
</dbReference>
<comment type="similarity">
    <text evidence="1 3">Belongs to the short-chain dehydrogenases/reductases (SDR) family.</text>
</comment>
<dbReference type="CDD" id="cd05233">
    <property type="entry name" value="SDR_c"/>
    <property type="match status" value="1"/>
</dbReference>
<evidence type="ECO:0000256" key="2">
    <source>
        <dbReference type="ARBA" id="ARBA00023002"/>
    </source>
</evidence>
<evidence type="ECO:0000313" key="5">
    <source>
        <dbReference type="Proteomes" id="UP000053789"/>
    </source>
</evidence>
<dbReference type="InterPro" id="IPR036291">
    <property type="entry name" value="NAD(P)-bd_dom_sf"/>
</dbReference>
<dbReference type="Pfam" id="PF00106">
    <property type="entry name" value="adh_short"/>
    <property type="match status" value="1"/>
</dbReference>
<evidence type="ECO:0000256" key="3">
    <source>
        <dbReference type="RuleBase" id="RU000363"/>
    </source>
</evidence>
<proteinExistence type="inferred from homology"/>
<dbReference type="PANTHER" id="PTHR43115:SF4">
    <property type="entry name" value="DEHYDROGENASE_REDUCTASE SDR FAMILY MEMBER 11"/>
    <property type="match status" value="1"/>
</dbReference>
<sequence>MAPLEPEVSAFTSKIHNDTYPEIDPLTVDHAGRYVVIVGASKGIGREMARSFTKAGVSGIAIGARSDLSSTVEAIKQAATESKKSLPKILPLNLDVNSEESIAKAFSKVKEEFGWVDILVNNAGVVESPFRPIGDTVTGDWWDVVTTNLRGTYLSTRAFLPLLLEKSSQKTVINTTSIAAHWVYPGSSAYGTSKLGVVRLTEFLDEEYSSRGLLTYTIHPGAIMTDLISRMPKEVHSQMTDTEALPANVITYLTSERQEWLGGRYISCTWDVPELLARKDEIVVGNKLKVRLRV</sequence>
<accession>A0A0D2HJ87</accession>
<dbReference type="VEuPathDB" id="FungiDB:Z519_08618"/>
<dbReference type="AlphaFoldDB" id="A0A0D2HJ87"/>
<dbReference type="Gene3D" id="3.40.50.720">
    <property type="entry name" value="NAD(P)-binding Rossmann-like Domain"/>
    <property type="match status" value="1"/>
</dbReference>
<evidence type="ECO:0008006" key="6">
    <source>
        <dbReference type="Google" id="ProtNLM"/>
    </source>
</evidence>
<dbReference type="SUPFAM" id="SSF51735">
    <property type="entry name" value="NAD(P)-binding Rossmann-fold domains"/>
    <property type="match status" value="1"/>
</dbReference>
<dbReference type="HOGENOM" id="CLU_010194_8_0_1"/>
<dbReference type="PRINTS" id="PR00080">
    <property type="entry name" value="SDRFAMILY"/>
</dbReference>
<dbReference type="InterPro" id="IPR002347">
    <property type="entry name" value="SDR_fam"/>
</dbReference>
<evidence type="ECO:0000313" key="4">
    <source>
        <dbReference type="EMBL" id="KIW90835.1"/>
    </source>
</evidence>
<name>A0A0D2HJ87_CLAB1</name>
<dbReference type="OrthoDB" id="1933717at2759"/>
<organism evidence="4 5">
    <name type="scientific">Cladophialophora bantiana (strain ATCC 10958 / CBS 173.52 / CDC B-1940 / NIH 8579)</name>
    <name type="common">Xylohypha bantiana</name>
    <dbReference type="NCBI Taxonomy" id="1442370"/>
    <lineage>
        <taxon>Eukaryota</taxon>
        <taxon>Fungi</taxon>
        <taxon>Dikarya</taxon>
        <taxon>Ascomycota</taxon>
        <taxon>Pezizomycotina</taxon>
        <taxon>Eurotiomycetes</taxon>
        <taxon>Chaetothyriomycetidae</taxon>
        <taxon>Chaetothyriales</taxon>
        <taxon>Herpotrichiellaceae</taxon>
        <taxon>Cladophialophora</taxon>
    </lineage>
</organism>